<name>A0AAN9XJ92_PSOTE</name>
<reference evidence="1 2" key="1">
    <citation type="submission" date="2024-01" db="EMBL/GenBank/DDBJ databases">
        <title>The genomes of 5 underutilized Papilionoideae crops provide insights into root nodulation and disease resistanc.</title>
        <authorList>
            <person name="Jiang F."/>
        </authorList>
    </citation>
    <scope>NUCLEOTIDE SEQUENCE [LARGE SCALE GENOMIC DNA]</scope>
    <source>
        <strain evidence="1">DUOXIRENSHENG_FW03</strain>
        <tissue evidence="1">Leaves</tissue>
    </source>
</reference>
<dbReference type="EMBL" id="JAYMYS010000004">
    <property type="protein sequence ID" value="KAK7394379.1"/>
    <property type="molecule type" value="Genomic_DNA"/>
</dbReference>
<gene>
    <name evidence="1" type="ORF">VNO78_14905</name>
</gene>
<accession>A0AAN9XJ92</accession>
<protein>
    <submittedName>
        <fullName evidence="1">Uncharacterized protein</fullName>
    </submittedName>
</protein>
<comment type="caution">
    <text evidence="1">The sequence shown here is derived from an EMBL/GenBank/DDBJ whole genome shotgun (WGS) entry which is preliminary data.</text>
</comment>
<evidence type="ECO:0000313" key="2">
    <source>
        <dbReference type="Proteomes" id="UP001386955"/>
    </source>
</evidence>
<sequence length="71" mass="8092">MVSLTHQRTNAPSNITVDKLCSLVYLPPILVPNNHLVSHHLNLKEFPSRGSFSTLLHIQFHTIELKKLQSH</sequence>
<organism evidence="1 2">
    <name type="scientific">Psophocarpus tetragonolobus</name>
    <name type="common">Winged bean</name>
    <name type="synonym">Dolichos tetragonolobus</name>
    <dbReference type="NCBI Taxonomy" id="3891"/>
    <lineage>
        <taxon>Eukaryota</taxon>
        <taxon>Viridiplantae</taxon>
        <taxon>Streptophyta</taxon>
        <taxon>Embryophyta</taxon>
        <taxon>Tracheophyta</taxon>
        <taxon>Spermatophyta</taxon>
        <taxon>Magnoliopsida</taxon>
        <taxon>eudicotyledons</taxon>
        <taxon>Gunneridae</taxon>
        <taxon>Pentapetalae</taxon>
        <taxon>rosids</taxon>
        <taxon>fabids</taxon>
        <taxon>Fabales</taxon>
        <taxon>Fabaceae</taxon>
        <taxon>Papilionoideae</taxon>
        <taxon>50 kb inversion clade</taxon>
        <taxon>NPAAA clade</taxon>
        <taxon>indigoferoid/millettioid clade</taxon>
        <taxon>Phaseoleae</taxon>
        <taxon>Psophocarpus</taxon>
    </lineage>
</organism>
<dbReference type="Proteomes" id="UP001386955">
    <property type="component" value="Unassembled WGS sequence"/>
</dbReference>
<dbReference type="AlphaFoldDB" id="A0AAN9XJ92"/>
<proteinExistence type="predicted"/>
<keyword evidence="2" id="KW-1185">Reference proteome</keyword>
<evidence type="ECO:0000313" key="1">
    <source>
        <dbReference type="EMBL" id="KAK7394379.1"/>
    </source>
</evidence>